<dbReference type="SUPFAM" id="SSF47413">
    <property type="entry name" value="lambda repressor-like DNA-binding domains"/>
    <property type="match status" value="1"/>
</dbReference>
<accession>A0AA38HJ23</accession>
<dbReference type="Proteomes" id="UP001168821">
    <property type="component" value="Unassembled WGS sequence"/>
</dbReference>
<feature type="compositionally biased region" description="Low complexity" evidence="2">
    <location>
        <begin position="20"/>
        <end position="33"/>
    </location>
</feature>
<dbReference type="InterPro" id="IPR001387">
    <property type="entry name" value="Cro/C1-type_HTH"/>
</dbReference>
<dbReference type="GO" id="GO:0005634">
    <property type="term" value="C:nucleus"/>
    <property type="evidence" value="ECO:0007669"/>
    <property type="project" value="TreeGrafter"/>
</dbReference>
<dbReference type="EMBL" id="JALNTZ010000836">
    <property type="protein sequence ID" value="KAJ3630094.1"/>
    <property type="molecule type" value="Genomic_DNA"/>
</dbReference>
<reference evidence="4" key="1">
    <citation type="journal article" date="2023" name="G3 (Bethesda)">
        <title>Whole genome assemblies of Zophobas morio and Tenebrio molitor.</title>
        <authorList>
            <person name="Kaur S."/>
            <person name="Stinson S.A."/>
            <person name="diCenzo G.C."/>
        </authorList>
    </citation>
    <scope>NUCLEOTIDE SEQUENCE</scope>
    <source>
        <strain evidence="4">QUZm001</strain>
    </source>
</reference>
<dbReference type="GO" id="GO:0003677">
    <property type="term" value="F:DNA binding"/>
    <property type="evidence" value="ECO:0007669"/>
    <property type="project" value="UniProtKB-KW"/>
</dbReference>
<dbReference type="SMART" id="SM00530">
    <property type="entry name" value="HTH_XRE"/>
    <property type="match status" value="1"/>
</dbReference>
<dbReference type="Pfam" id="PF01381">
    <property type="entry name" value="HTH_3"/>
    <property type="match status" value="1"/>
</dbReference>
<keyword evidence="1" id="KW-0238">DNA-binding</keyword>
<keyword evidence="5" id="KW-1185">Reference proteome</keyword>
<name>A0AA38HJ23_9CUCU</name>
<dbReference type="CDD" id="cd00093">
    <property type="entry name" value="HTH_XRE"/>
    <property type="match status" value="1"/>
</dbReference>
<evidence type="ECO:0000256" key="1">
    <source>
        <dbReference type="ARBA" id="ARBA00023125"/>
    </source>
</evidence>
<feature type="compositionally biased region" description="Polar residues" evidence="2">
    <location>
        <begin position="44"/>
        <end position="57"/>
    </location>
</feature>
<gene>
    <name evidence="4" type="ORF">Zmor_027076</name>
</gene>
<protein>
    <recommendedName>
        <fullName evidence="3">HTH cro/C1-type domain-containing protein</fullName>
    </recommendedName>
</protein>
<feature type="domain" description="HTH cro/C1-type" evidence="3">
    <location>
        <begin position="78"/>
        <end position="132"/>
    </location>
</feature>
<organism evidence="4 5">
    <name type="scientific">Zophobas morio</name>
    <dbReference type="NCBI Taxonomy" id="2755281"/>
    <lineage>
        <taxon>Eukaryota</taxon>
        <taxon>Metazoa</taxon>
        <taxon>Ecdysozoa</taxon>
        <taxon>Arthropoda</taxon>
        <taxon>Hexapoda</taxon>
        <taxon>Insecta</taxon>
        <taxon>Pterygota</taxon>
        <taxon>Neoptera</taxon>
        <taxon>Endopterygota</taxon>
        <taxon>Coleoptera</taxon>
        <taxon>Polyphaga</taxon>
        <taxon>Cucujiformia</taxon>
        <taxon>Tenebrionidae</taxon>
        <taxon>Zophobas</taxon>
    </lineage>
</organism>
<dbReference type="Gene3D" id="1.10.260.40">
    <property type="entry name" value="lambda repressor-like DNA-binding domains"/>
    <property type="match status" value="1"/>
</dbReference>
<proteinExistence type="predicted"/>
<evidence type="ECO:0000259" key="3">
    <source>
        <dbReference type="PROSITE" id="PS50943"/>
    </source>
</evidence>
<evidence type="ECO:0000313" key="4">
    <source>
        <dbReference type="EMBL" id="KAJ3630094.1"/>
    </source>
</evidence>
<feature type="region of interest" description="Disordered" evidence="2">
    <location>
        <begin position="16"/>
        <end position="57"/>
    </location>
</feature>
<dbReference type="PANTHER" id="PTHR10245:SF15">
    <property type="entry name" value="ENDOTHELIAL DIFFERENTIATION-RELATED FACTOR 1"/>
    <property type="match status" value="1"/>
</dbReference>
<evidence type="ECO:0000313" key="5">
    <source>
        <dbReference type="Proteomes" id="UP001168821"/>
    </source>
</evidence>
<sequence>MAPYNNNWIDDRVIIFNETPKNPQSSKPPSQKDSSGHTLKKTPAMSNKQRSAGVNPVQIEQSENLAVKRVSVAAAKAIAQARAAKGLTQKDLATKVNEKPTVITEYESGKAIPDQQILAKLEKALGVKLRGKDVGAPFTQSKEKVKK</sequence>
<dbReference type="PROSITE" id="PS50943">
    <property type="entry name" value="HTH_CROC1"/>
    <property type="match status" value="1"/>
</dbReference>
<dbReference type="InterPro" id="IPR010982">
    <property type="entry name" value="Lambda_DNA-bd_dom_sf"/>
</dbReference>
<dbReference type="GO" id="GO:0006357">
    <property type="term" value="P:regulation of transcription by RNA polymerase II"/>
    <property type="evidence" value="ECO:0007669"/>
    <property type="project" value="UniProtKB-ARBA"/>
</dbReference>
<dbReference type="PANTHER" id="PTHR10245">
    <property type="entry name" value="ENDOTHELIAL DIFFERENTIATION-RELATED FACTOR 1 MULTIPROTEIN BRIDGING FACTOR 1"/>
    <property type="match status" value="1"/>
</dbReference>
<dbReference type="AlphaFoldDB" id="A0AA38HJ23"/>
<evidence type="ECO:0000256" key="2">
    <source>
        <dbReference type="SAM" id="MobiDB-lite"/>
    </source>
</evidence>
<comment type="caution">
    <text evidence="4">The sequence shown here is derived from an EMBL/GenBank/DDBJ whole genome shotgun (WGS) entry which is preliminary data.</text>
</comment>
<dbReference type="FunFam" id="1.10.260.40:FF:000018">
    <property type="entry name" value="Multiprotein bridging factor 1"/>
    <property type="match status" value="1"/>
</dbReference>